<dbReference type="GO" id="GO:0016787">
    <property type="term" value="F:hydrolase activity"/>
    <property type="evidence" value="ECO:0007669"/>
    <property type="project" value="UniProtKB-KW"/>
</dbReference>
<proteinExistence type="predicted"/>
<gene>
    <name evidence="3" type="ORF">E6K79_03580</name>
</gene>
<dbReference type="PANTHER" id="PTHR46623">
    <property type="entry name" value="CARBOXYMETHYLENEBUTENOLIDASE-RELATED"/>
    <property type="match status" value="1"/>
</dbReference>
<dbReference type="Pfam" id="PF01738">
    <property type="entry name" value="DLH"/>
    <property type="match status" value="1"/>
</dbReference>
<name>A0A538TQQ0_UNCEI</name>
<organism evidence="3 4">
    <name type="scientific">Eiseniibacteriota bacterium</name>
    <dbReference type="NCBI Taxonomy" id="2212470"/>
    <lineage>
        <taxon>Bacteria</taxon>
        <taxon>Candidatus Eiseniibacteriota</taxon>
    </lineage>
</organism>
<comment type="caution">
    <text evidence="3">The sequence shown here is derived from an EMBL/GenBank/DDBJ whole genome shotgun (WGS) entry which is preliminary data.</text>
</comment>
<dbReference type="InterPro" id="IPR002925">
    <property type="entry name" value="Dienelactn_hydro"/>
</dbReference>
<dbReference type="AlphaFoldDB" id="A0A538TQQ0"/>
<evidence type="ECO:0000313" key="3">
    <source>
        <dbReference type="EMBL" id="TMQ65959.1"/>
    </source>
</evidence>
<accession>A0A538TQQ0</accession>
<dbReference type="InterPro" id="IPR051049">
    <property type="entry name" value="Dienelactone_hydrolase-like"/>
</dbReference>
<dbReference type="PANTHER" id="PTHR46623:SF6">
    <property type="entry name" value="ALPHA_BETA-HYDROLASES SUPERFAMILY PROTEIN"/>
    <property type="match status" value="1"/>
</dbReference>
<reference evidence="3 4" key="1">
    <citation type="journal article" date="2019" name="Nat. Microbiol.">
        <title>Mediterranean grassland soil C-N compound turnover is dependent on rainfall and depth, and is mediated by genomically divergent microorganisms.</title>
        <authorList>
            <person name="Diamond S."/>
            <person name="Andeer P.F."/>
            <person name="Li Z."/>
            <person name="Crits-Christoph A."/>
            <person name="Burstein D."/>
            <person name="Anantharaman K."/>
            <person name="Lane K.R."/>
            <person name="Thomas B.C."/>
            <person name="Pan C."/>
            <person name="Northen T.R."/>
            <person name="Banfield J.F."/>
        </authorList>
    </citation>
    <scope>NUCLEOTIDE SEQUENCE [LARGE SCALE GENOMIC DNA]</scope>
    <source>
        <strain evidence="3">WS_9</strain>
    </source>
</reference>
<dbReference type="EMBL" id="VBOZ01000010">
    <property type="protein sequence ID" value="TMQ65959.1"/>
    <property type="molecule type" value="Genomic_DNA"/>
</dbReference>
<evidence type="ECO:0000313" key="4">
    <source>
        <dbReference type="Proteomes" id="UP000317691"/>
    </source>
</evidence>
<feature type="domain" description="Dienelactone hydrolase" evidence="2">
    <location>
        <begin position="35"/>
        <end position="245"/>
    </location>
</feature>
<feature type="signal peptide" evidence="1">
    <location>
        <begin position="1"/>
        <end position="22"/>
    </location>
</feature>
<dbReference type="Proteomes" id="UP000317691">
    <property type="component" value="Unassembled WGS sequence"/>
</dbReference>
<dbReference type="Gene3D" id="3.40.50.1820">
    <property type="entry name" value="alpha/beta hydrolase"/>
    <property type="match status" value="1"/>
</dbReference>
<dbReference type="SUPFAM" id="SSF53474">
    <property type="entry name" value="alpha/beta-Hydrolases"/>
    <property type="match status" value="1"/>
</dbReference>
<sequence>MSRFFAAILLLAVIGAPRPAAAGQMIHYTQDATRFTGYLALPRGEGTHAAVVVVHEWWGLSDWVKQQADSLAYRGYIAFAADLYHGQVAHDEATAHQLMSGLVEEDAIRTLRASADFLRSRDDVRANAIGAIGWCMGGKYAIRLAAADPGIRACVMYYGTPITDKAAIQGLQAAVLGNFGGQDKGPSPDQVKAFEAALRQANKKVDFKIYPRASHAFANPTNPWGTYREADARDAWRRTLLFLDRELKKASVPRGVK</sequence>
<feature type="chain" id="PRO_5021732825" evidence="1">
    <location>
        <begin position="23"/>
        <end position="257"/>
    </location>
</feature>
<evidence type="ECO:0000256" key="1">
    <source>
        <dbReference type="SAM" id="SignalP"/>
    </source>
</evidence>
<keyword evidence="3" id="KW-0378">Hydrolase</keyword>
<dbReference type="InterPro" id="IPR029058">
    <property type="entry name" value="AB_hydrolase_fold"/>
</dbReference>
<evidence type="ECO:0000259" key="2">
    <source>
        <dbReference type="Pfam" id="PF01738"/>
    </source>
</evidence>
<keyword evidence="1" id="KW-0732">Signal</keyword>
<protein>
    <submittedName>
        <fullName evidence="3">Dienelactone hydrolase family protein</fullName>
    </submittedName>
</protein>